<reference evidence="1" key="1">
    <citation type="submission" date="2021-06" db="EMBL/GenBank/DDBJ databases">
        <authorList>
            <person name="Kallberg Y."/>
            <person name="Tangrot J."/>
            <person name="Rosling A."/>
        </authorList>
    </citation>
    <scope>NUCLEOTIDE SEQUENCE</scope>
    <source>
        <strain evidence="1">MA461A</strain>
    </source>
</reference>
<protein>
    <submittedName>
        <fullName evidence="1">5502_t:CDS:1</fullName>
    </submittedName>
</protein>
<sequence>STSESGPNCEKNRKEKTPLAPSMIPIASSLKVRIPPSQYKKNLTTKIIDLYLAPEVAAEKPGCPNQEDLKNPNPPTADT</sequence>
<feature type="non-terminal residue" evidence="1">
    <location>
        <position position="79"/>
    </location>
</feature>
<evidence type="ECO:0000313" key="2">
    <source>
        <dbReference type="Proteomes" id="UP000789920"/>
    </source>
</evidence>
<evidence type="ECO:0000313" key="1">
    <source>
        <dbReference type="EMBL" id="CAG8810197.1"/>
    </source>
</evidence>
<organism evidence="1 2">
    <name type="scientific">Racocetra persica</name>
    <dbReference type="NCBI Taxonomy" id="160502"/>
    <lineage>
        <taxon>Eukaryota</taxon>
        <taxon>Fungi</taxon>
        <taxon>Fungi incertae sedis</taxon>
        <taxon>Mucoromycota</taxon>
        <taxon>Glomeromycotina</taxon>
        <taxon>Glomeromycetes</taxon>
        <taxon>Diversisporales</taxon>
        <taxon>Gigasporaceae</taxon>
        <taxon>Racocetra</taxon>
    </lineage>
</organism>
<name>A0ACA9RW93_9GLOM</name>
<gene>
    <name evidence="1" type="ORF">RPERSI_LOCUS23035</name>
</gene>
<feature type="non-terminal residue" evidence="1">
    <location>
        <position position="1"/>
    </location>
</feature>
<proteinExistence type="predicted"/>
<accession>A0ACA9RW93</accession>
<comment type="caution">
    <text evidence="1">The sequence shown here is derived from an EMBL/GenBank/DDBJ whole genome shotgun (WGS) entry which is preliminary data.</text>
</comment>
<dbReference type="Proteomes" id="UP000789920">
    <property type="component" value="Unassembled WGS sequence"/>
</dbReference>
<keyword evidence="2" id="KW-1185">Reference proteome</keyword>
<dbReference type="EMBL" id="CAJVQC010070994">
    <property type="protein sequence ID" value="CAG8810197.1"/>
    <property type="molecule type" value="Genomic_DNA"/>
</dbReference>